<dbReference type="eggNOG" id="COG1718">
    <property type="taxonomic scope" value="Bacteria"/>
</dbReference>
<name>A0A0H4X2Q8_9BACT</name>
<dbReference type="RefSeq" id="WP_002636004.1">
    <property type="nucleotide sequence ID" value="NZ_CP012109.1"/>
</dbReference>
<dbReference type="Proteomes" id="UP000009026">
    <property type="component" value="Chromosome"/>
</dbReference>
<dbReference type="PATRIC" id="fig|1297742.4.peg.6444"/>
<dbReference type="InterPro" id="IPR046748">
    <property type="entry name" value="HipA_2"/>
</dbReference>
<accession>A0A0H4X2Q8</accession>
<dbReference type="EMBL" id="CP012109">
    <property type="protein sequence ID" value="AKQ69444.1"/>
    <property type="molecule type" value="Genomic_DNA"/>
</dbReference>
<reference evidence="2 3" key="1">
    <citation type="journal article" date="2016" name="PLoS ONE">
        <title>Complete Genome Sequence and Comparative Genomics of a Novel Myxobacterium Myxococcus hansupus.</title>
        <authorList>
            <person name="Sharma G."/>
            <person name="Narwani T."/>
            <person name="Subramanian S."/>
        </authorList>
    </citation>
    <scope>NUCLEOTIDE SEQUENCE [LARGE SCALE GENOMIC DNA]</scope>
    <source>
        <strain evidence="3">mixupus</strain>
    </source>
</reference>
<proteinExistence type="predicted"/>
<dbReference type="STRING" id="1297742.A176_006356"/>
<evidence type="ECO:0000313" key="3">
    <source>
        <dbReference type="Proteomes" id="UP000009026"/>
    </source>
</evidence>
<gene>
    <name evidence="2" type="ORF">A176_006356</name>
</gene>
<dbReference type="Pfam" id="PF20613">
    <property type="entry name" value="HipA_2"/>
    <property type="match status" value="1"/>
</dbReference>
<feature type="domain" description="HipA-like kinase" evidence="1">
    <location>
        <begin position="13"/>
        <end position="231"/>
    </location>
</feature>
<protein>
    <recommendedName>
        <fullName evidence="1">HipA-like kinase domain-containing protein</fullName>
    </recommendedName>
</protein>
<organism evidence="2 3">
    <name type="scientific">Pseudomyxococcus hansupus</name>
    <dbReference type="NCBI Taxonomy" id="1297742"/>
    <lineage>
        <taxon>Bacteria</taxon>
        <taxon>Pseudomonadati</taxon>
        <taxon>Myxococcota</taxon>
        <taxon>Myxococcia</taxon>
        <taxon>Myxococcales</taxon>
        <taxon>Cystobacterineae</taxon>
        <taxon>Myxococcaceae</taxon>
        <taxon>Pseudomyxococcus</taxon>
    </lineage>
</organism>
<dbReference type="AlphaFoldDB" id="A0A0H4X2Q8"/>
<dbReference type="KEGG" id="mym:A176_006356"/>
<dbReference type="OrthoDB" id="9786330at2"/>
<keyword evidence="3" id="KW-1185">Reference proteome</keyword>
<sequence length="261" mass="28568">MPRTVTATRYVTPLREGGSLPAIIEADDTGLYVVKFRGAGQGAKALIAELIAGELARELGLRVPELVLVELDPALGRNEPDSEIRELLKASAGLNLALDYLPASVTFDPVADPAPSAAEASGIVAFDAYITNVDRTPRNPNMLTWHRNLWLIDHGAAMYFHHSWDDWEARSQGRFAPIKDHVLLPWATALTEAGKHLGARVTREVVERIVGAIPEAWLTGTESPFPTAEAHRAAYATWLLRRLEAVPAFIEEADRARAQLV</sequence>
<evidence type="ECO:0000313" key="2">
    <source>
        <dbReference type="EMBL" id="AKQ69444.1"/>
    </source>
</evidence>
<evidence type="ECO:0000259" key="1">
    <source>
        <dbReference type="Pfam" id="PF20613"/>
    </source>
</evidence>